<comment type="caution">
    <text evidence="1">The sequence shown here is derived from an EMBL/GenBank/DDBJ whole genome shotgun (WGS) entry which is preliminary data.</text>
</comment>
<dbReference type="EMBL" id="BAABHV010000008">
    <property type="protein sequence ID" value="GAA5049716.1"/>
    <property type="molecule type" value="Genomic_DNA"/>
</dbReference>
<organism evidence="1 2">
    <name type="scientific">Erythrobacter westpacificensis</name>
    <dbReference type="NCBI Taxonomy" id="1055231"/>
    <lineage>
        <taxon>Bacteria</taxon>
        <taxon>Pseudomonadati</taxon>
        <taxon>Pseudomonadota</taxon>
        <taxon>Alphaproteobacteria</taxon>
        <taxon>Sphingomonadales</taxon>
        <taxon>Erythrobacteraceae</taxon>
        <taxon>Erythrobacter/Porphyrobacter group</taxon>
        <taxon>Erythrobacter</taxon>
    </lineage>
</organism>
<proteinExistence type="predicted"/>
<keyword evidence="2" id="KW-1185">Reference proteome</keyword>
<evidence type="ECO:0000313" key="1">
    <source>
        <dbReference type="EMBL" id="GAA5049716.1"/>
    </source>
</evidence>
<accession>A0ABP9K224</accession>
<sequence length="151" mass="16278">MNSPFKPTQAAIEAARPTAVRCGLTHVSVAPFGNGWSAVSWSPKSGPDPLCLPRPYDLAVDHARAFVALRPLRCVLDLPDGLGDLEGRGLIHVEANDKAIEVVHESASGSSFAILHRFMLGNEKRALLFALDKLPEYPNRKGASRLGRVSV</sequence>
<protein>
    <submittedName>
        <fullName evidence="1">Uncharacterized protein</fullName>
    </submittedName>
</protein>
<evidence type="ECO:0000313" key="2">
    <source>
        <dbReference type="Proteomes" id="UP001500518"/>
    </source>
</evidence>
<name>A0ABP9K224_9SPHN</name>
<gene>
    <name evidence="1" type="ORF">GCM10023208_08120</name>
</gene>
<dbReference type="Proteomes" id="UP001500518">
    <property type="component" value="Unassembled WGS sequence"/>
</dbReference>
<reference evidence="2" key="1">
    <citation type="journal article" date="2019" name="Int. J. Syst. Evol. Microbiol.">
        <title>The Global Catalogue of Microorganisms (GCM) 10K type strain sequencing project: providing services to taxonomists for standard genome sequencing and annotation.</title>
        <authorList>
            <consortium name="The Broad Institute Genomics Platform"/>
            <consortium name="The Broad Institute Genome Sequencing Center for Infectious Disease"/>
            <person name="Wu L."/>
            <person name="Ma J."/>
        </authorList>
    </citation>
    <scope>NUCLEOTIDE SEQUENCE [LARGE SCALE GENOMIC DNA]</scope>
    <source>
        <strain evidence="2">JCM 18014</strain>
    </source>
</reference>